<keyword evidence="2" id="KW-0560">Oxidoreductase</keyword>
<dbReference type="EMBL" id="SSHH01000001">
    <property type="protein sequence ID" value="TIX51186.1"/>
    <property type="molecule type" value="Genomic_DNA"/>
</dbReference>
<protein>
    <submittedName>
        <fullName evidence="2">2,4-dihydroxyacetophenone dioxygenase</fullName>
    </submittedName>
</protein>
<dbReference type="AlphaFoldDB" id="A0A4T3F1Y8"/>
<comment type="caution">
    <text evidence="2">The sequence shown here is derived from an EMBL/GenBank/DDBJ whole genome shotgun (WGS) entry which is preliminary data.</text>
</comment>
<keyword evidence="3" id="KW-1185">Reference proteome</keyword>
<evidence type="ECO:0000313" key="3">
    <source>
        <dbReference type="Proteomes" id="UP000309389"/>
    </source>
</evidence>
<dbReference type="SUPFAM" id="SSF51182">
    <property type="entry name" value="RmlC-like cupins"/>
    <property type="match status" value="1"/>
</dbReference>
<dbReference type="GO" id="GO:0051213">
    <property type="term" value="F:dioxygenase activity"/>
    <property type="evidence" value="ECO:0007669"/>
    <property type="project" value="UniProtKB-KW"/>
</dbReference>
<dbReference type="InterPro" id="IPR025979">
    <property type="entry name" value="ChrR-like_cupin_dom"/>
</dbReference>
<dbReference type="InterPro" id="IPR014710">
    <property type="entry name" value="RmlC-like_jellyroll"/>
</dbReference>
<dbReference type="InterPro" id="IPR011051">
    <property type="entry name" value="RmlC_Cupin_sf"/>
</dbReference>
<feature type="domain" description="ChrR-like cupin" evidence="1">
    <location>
        <begin position="40"/>
        <end position="136"/>
    </location>
</feature>
<name>A0A4T3F1Y8_9SPHN</name>
<dbReference type="Gene3D" id="2.60.120.10">
    <property type="entry name" value="Jelly Rolls"/>
    <property type="match status" value="1"/>
</dbReference>
<gene>
    <name evidence="2" type="ORF">E5222_01555</name>
</gene>
<dbReference type="RefSeq" id="WP_136691853.1">
    <property type="nucleotide sequence ID" value="NZ_SSHH01000001.1"/>
</dbReference>
<keyword evidence="2" id="KW-0223">Dioxygenase</keyword>
<dbReference type="OrthoDB" id="564955at2"/>
<dbReference type="Proteomes" id="UP000309389">
    <property type="component" value="Unassembled WGS sequence"/>
</dbReference>
<dbReference type="CDD" id="cd20302">
    <property type="entry name" value="cupin_DAD"/>
    <property type="match status" value="1"/>
</dbReference>
<reference evidence="2 3" key="1">
    <citation type="submission" date="2019-04" db="EMBL/GenBank/DDBJ databases">
        <title>Altererythrobacter aquimixticola sp. nov., isolated from sediment of junction between the ocean and a freshwater spring.</title>
        <authorList>
            <person name="Yoon J.-H."/>
        </authorList>
    </citation>
    <scope>NUCLEOTIDE SEQUENCE [LARGE SCALE GENOMIC DNA]</scope>
    <source>
        <strain evidence="2 3">SSKS-13</strain>
    </source>
</reference>
<evidence type="ECO:0000313" key="2">
    <source>
        <dbReference type="EMBL" id="TIX51186.1"/>
    </source>
</evidence>
<dbReference type="Pfam" id="PF12973">
    <property type="entry name" value="Cupin_7"/>
    <property type="match status" value="1"/>
</dbReference>
<proteinExistence type="predicted"/>
<evidence type="ECO:0000259" key="1">
    <source>
        <dbReference type="Pfam" id="PF12973"/>
    </source>
</evidence>
<sequence>MPEAPTTEPWAGTPPVPHALRPGAKPEAYMAKIAEGPEEYWVPIVEDVYSKPVWISPSLNMWADVLMARKATIVNRHYHPKPIWAYTISGKWAYLEHEWTATAGDFIFETPGESHTLVSYEHPDPMKVFFVVSGPLMWLDEQGNTTAHFDVFDYIAMAREHYDKVGIGADYVDTLIR</sequence>
<organism evidence="2 3">
    <name type="scientific">Alteraurantiacibacter aquimixticola</name>
    <dbReference type="NCBI Taxonomy" id="2489173"/>
    <lineage>
        <taxon>Bacteria</taxon>
        <taxon>Pseudomonadati</taxon>
        <taxon>Pseudomonadota</taxon>
        <taxon>Alphaproteobacteria</taxon>
        <taxon>Sphingomonadales</taxon>
        <taxon>Erythrobacteraceae</taxon>
        <taxon>Alteraurantiacibacter</taxon>
    </lineage>
</organism>
<accession>A0A4T3F1Y8</accession>